<organism evidence="2 3">
    <name type="scientific">Sideroxydans lithotrophicus (strain ES-1)</name>
    <dbReference type="NCBI Taxonomy" id="580332"/>
    <lineage>
        <taxon>Bacteria</taxon>
        <taxon>Pseudomonadati</taxon>
        <taxon>Pseudomonadota</taxon>
        <taxon>Betaproteobacteria</taxon>
        <taxon>Nitrosomonadales</taxon>
        <taxon>Gallionellaceae</taxon>
        <taxon>Sideroxydans</taxon>
    </lineage>
</organism>
<dbReference type="HOGENOM" id="CLU_050830_0_0_4"/>
<proteinExistence type="predicted"/>
<dbReference type="eggNOG" id="COG4228">
    <property type="taxonomic scope" value="Bacteria"/>
</dbReference>
<accession>D5CUE7</accession>
<dbReference type="STRING" id="580332.Slit_0240"/>
<gene>
    <name evidence="2" type="ordered locus">Slit_0240</name>
</gene>
<dbReference type="AlphaFoldDB" id="D5CUE7"/>
<keyword evidence="3" id="KW-1185">Reference proteome</keyword>
<evidence type="ECO:0000313" key="3">
    <source>
        <dbReference type="Proteomes" id="UP000001625"/>
    </source>
</evidence>
<sequence>MAWEDKLLDASFRGIKFEVVKTDDDAPRSIVEHAYPYVNGSDVEDMGRGARRISLEAVFYGDDYETRLQEFLDAMDQPGAGEFIHPVFGSIKNAQPVRYPVHHDAENPDYATVAIEFIESTPGGSFFEKALPAQKAEAITQQGAAATVSASEAAAKLIERLQAYSPLAPLDTLREAMTGPLLYGMDFINTLLSGMDVLAYPRAWGNDISALVNGALDVRLWGDQLEADWASIQSDLHAFSIFSSPPAVAPAQVTSTTLPSETQAVAAIALTVQVNTAVGLANAASFVLASESVTPTLQPDEIEAISNTARTSIQNAIEQARITYGIEQSRTITEPLKGQGLAVQEAARAVIAARPPLIQRAADAPGNMRLLAHLWYGDNTRAPELYRLNGARSPFVNTGDSVNAYAR</sequence>
<dbReference type="Pfam" id="PF07157">
    <property type="entry name" value="DNA_circ_N"/>
    <property type="match status" value="1"/>
</dbReference>
<dbReference type="RefSeq" id="WP_013028381.1">
    <property type="nucleotide sequence ID" value="NC_013959.1"/>
</dbReference>
<dbReference type="OrthoDB" id="378644at2"/>
<dbReference type="EMBL" id="CP001965">
    <property type="protein sequence ID" value="ADE10482.1"/>
    <property type="molecule type" value="Genomic_DNA"/>
</dbReference>
<dbReference type="InterPro" id="IPR009826">
    <property type="entry name" value="DNA_circ_N"/>
</dbReference>
<dbReference type="KEGG" id="slt:Slit_0240"/>
<reference evidence="2 3" key="1">
    <citation type="submission" date="2010-03" db="EMBL/GenBank/DDBJ databases">
        <title>Complete sequence of Sideroxydans lithotrophicus ES-1.</title>
        <authorList>
            <consortium name="US DOE Joint Genome Institute"/>
            <person name="Lucas S."/>
            <person name="Copeland A."/>
            <person name="Lapidus A."/>
            <person name="Cheng J.-F."/>
            <person name="Bruce D."/>
            <person name="Goodwin L."/>
            <person name="Pitluck S."/>
            <person name="Munk A.C."/>
            <person name="Detter J.C."/>
            <person name="Han C."/>
            <person name="Tapia R."/>
            <person name="Larimer F."/>
            <person name="Land M."/>
            <person name="Hauser L."/>
            <person name="Kyrpides N."/>
            <person name="Ivanova N."/>
            <person name="Emerson D."/>
            <person name="Woyke T."/>
        </authorList>
    </citation>
    <scope>NUCLEOTIDE SEQUENCE [LARGE SCALE GENOMIC DNA]</scope>
    <source>
        <strain evidence="2 3">ES-1</strain>
    </source>
</reference>
<feature type="domain" description="DNA circulation N-terminal" evidence="1">
    <location>
        <begin position="7"/>
        <end position="92"/>
    </location>
</feature>
<evidence type="ECO:0000259" key="1">
    <source>
        <dbReference type="Pfam" id="PF07157"/>
    </source>
</evidence>
<protein>
    <submittedName>
        <fullName evidence="2">DNA circulation family protein</fullName>
    </submittedName>
</protein>
<name>D5CUE7_SIDLE</name>
<evidence type="ECO:0000313" key="2">
    <source>
        <dbReference type="EMBL" id="ADE10482.1"/>
    </source>
</evidence>
<dbReference type="Proteomes" id="UP000001625">
    <property type="component" value="Chromosome"/>
</dbReference>